<reference evidence="2" key="1">
    <citation type="journal article" date="2020" name="bioRxiv">
        <title>Chromosome-level reference genome of the European wasp spider Argiope bruennichi: a resource for studies on range expansion and evolutionary adaptation.</title>
        <authorList>
            <person name="Sheffer M.M."/>
            <person name="Hoppe A."/>
            <person name="Krehenwinkel H."/>
            <person name="Uhl G."/>
            <person name="Kuss A.W."/>
            <person name="Jensen L."/>
            <person name="Jensen C."/>
            <person name="Gillespie R.G."/>
            <person name="Hoff K.J."/>
            <person name="Prost S."/>
        </authorList>
    </citation>
    <scope>NUCLEOTIDE SEQUENCE</scope>
</reference>
<evidence type="ECO:0000256" key="1">
    <source>
        <dbReference type="SAM" id="MobiDB-lite"/>
    </source>
</evidence>
<accession>A0A8T0ECV4</accession>
<sequence length="316" mass="35026">MARTDKKQQDESSRKRQRMSRPKTTDAFSELLNPVKDPERSFAINIAELLQSYVKSFIDSTLTQFKIIFAKYSLWYKFLIKGKDDGAKKDTKEREKHTRESKFSDPFCSTEIKLGKNLSCLRKKFASKNSTNKKTSKKSDKKFTFTPVDLFPLEGEDKGMELLDVHGQSLGNKYEFTLNKCKVTSSGWLLLPTVSPDLIPSEFSTPDYTTVNEYSDDNMCNDLDSQSPESSPLDEGYPPSSGESATPATQQSSQGVSSVPSSQGTDEGVGSLPCTPLESGSQPESGTADKDSSQLESNDNTPAANGRFNRNSNGRH</sequence>
<feature type="compositionally biased region" description="Basic and acidic residues" evidence="1">
    <location>
        <begin position="1"/>
        <end position="14"/>
    </location>
</feature>
<dbReference type="AlphaFoldDB" id="A0A8T0ECV4"/>
<keyword evidence="3" id="KW-1185">Reference proteome</keyword>
<comment type="caution">
    <text evidence="2">The sequence shown here is derived from an EMBL/GenBank/DDBJ whole genome shotgun (WGS) entry which is preliminary data.</text>
</comment>
<gene>
    <name evidence="2" type="ORF">HNY73_018330</name>
</gene>
<name>A0A8T0ECV4_ARGBR</name>
<feature type="compositionally biased region" description="Low complexity" evidence="1">
    <location>
        <begin position="250"/>
        <end position="264"/>
    </location>
</feature>
<feature type="compositionally biased region" description="Polar residues" evidence="1">
    <location>
        <begin position="294"/>
        <end position="316"/>
    </location>
</feature>
<dbReference type="EMBL" id="JABXBU010002228">
    <property type="protein sequence ID" value="KAF8770846.1"/>
    <property type="molecule type" value="Genomic_DNA"/>
</dbReference>
<proteinExistence type="predicted"/>
<feature type="region of interest" description="Disordered" evidence="1">
    <location>
        <begin position="1"/>
        <end position="30"/>
    </location>
</feature>
<reference evidence="2" key="2">
    <citation type="submission" date="2020-06" db="EMBL/GenBank/DDBJ databases">
        <authorList>
            <person name="Sheffer M."/>
        </authorList>
    </citation>
    <scope>NUCLEOTIDE SEQUENCE</scope>
</reference>
<protein>
    <submittedName>
        <fullName evidence="2">Uncharacterized protein</fullName>
    </submittedName>
</protein>
<organism evidence="2 3">
    <name type="scientific">Argiope bruennichi</name>
    <name type="common">Wasp spider</name>
    <name type="synonym">Aranea bruennichi</name>
    <dbReference type="NCBI Taxonomy" id="94029"/>
    <lineage>
        <taxon>Eukaryota</taxon>
        <taxon>Metazoa</taxon>
        <taxon>Ecdysozoa</taxon>
        <taxon>Arthropoda</taxon>
        <taxon>Chelicerata</taxon>
        <taxon>Arachnida</taxon>
        <taxon>Araneae</taxon>
        <taxon>Araneomorphae</taxon>
        <taxon>Entelegynae</taxon>
        <taxon>Araneoidea</taxon>
        <taxon>Araneidae</taxon>
        <taxon>Argiope</taxon>
    </lineage>
</organism>
<feature type="region of interest" description="Disordered" evidence="1">
    <location>
        <begin position="209"/>
        <end position="316"/>
    </location>
</feature>
<evidence type="ECO:0000313" key="2">
    <source>
        <dbReference type="EMBL" id="KAF8770846.1"/>
    </source>
</evidence>
<evidence type="ECO:0000313" key="3">
    <source>
        <dbReference type="Proteomes" id="UP000807504"/>
    </source>
</evidence>
<dbReference type="Proteomes" id="UP000807504">
    <property type="component" value="Unassembled WGS sequence"/>
</dbReference>